<gene>
    <name evidence="6" type="ORF">HGM15179_004986</name>
</gene>
<dbReference type="Pfam" id="PF00334">
    <property type="entry name" value="NDK"/>
    <property type="match status" value="1"/>
</dbReference>
<dbReference type="PROSITE" id="PS51374">
    <property type="entry name" value="NDPK_LIKE"/>
    <property type="match status" value="1"/>
</dbReference>
<dbReference type="FunFam" id="3.30.70.141:FF:000008">
    <property type="entry name" value="nucleoside diphosphate kinase homolog 5"/>
    <property type="match status" value="1"/>
</dbReference>
<dbReference type="CDD" id="cd04418">
    <property type="entry name" value="NDPk5"/>
    <property type="match status" value="1"/>
</dbReference>
<comment type="caution">
    <text evidence="2">Lacks conserved residue(s) required for the propagation of feature annotation.</text>
</comment>
<dbReference type="GO" id="GO:0006241">
    <property type="term" value="P:CTP biosynthetic process"/>
    <property type="evidence" value="ECO:0007669"/>
    <property type="project" value="InterPro"/>
</dbReference>
<organism evidence="6 7">
    <name type="scientific">Zosterops borbonicus</name>
    <dbReference type="NCBI Taxonomy" id="364589"/>
    <lineage>
        <taxon>Eukaryota</taxon>
        <taxon>Metazoa</taxon>
        <taxon>Chordata</taxon>
        <taxon>Craniata</taxon>
        <taxon>Vertebrata</taxon>
        <taxon>Euteleostomi</taxon>
        <taxon>Archelosauria</taxon>
        <taxon>Archosauria</taxon>
        <taxon>Dinosauria</taxon>
        <taxon>Saurischia</taxon>
        <taxon>Theropoda</taxon>
        <taxon>Coelurosauria</taxon>
        <taxon>Aves</taxon>
        <taxon>Neognathae</taxon>
        <taxon>Neoaves</taxon>
        <taxon>Telluraves</taxon>
        <taxon>Australaves</taxon>
        <taxon>Passeriformes</taxon>
        <taxon>Sylvioidea</taxon>
        <taxon>Zosteropidae</taxon>
        <taxon>Zosterops</taxon>
    </lineage>
</organism>
<dbReference type="OrthoDB" id="1729737at2759"/>
<feature type="domain" description="Nucleoside diphosphate kinase-like" evidence="5">
    <location>
        <begin position="48"/>
        <end position="186"/>
    </location>
</feature>
<dbReference type="SMART" id="SM00562">
    <property type="entry name" value="NDK"/>
    <property type="match status" value="1"/>
</dbReference>
<evidence type="ECO:0000313" key="7">
    <source>
        <dbReference type="Proteomes" id="UP000796761"/>
    </source>
</evidence>
<keyword evidence="7" id="KW-1185">Reference proteome</keyword>
<evidence type="ECO:0000256" key="1">
    <source>
        <dbReference type="ARBA" id="ARBA00008142"/>
    </source>
</evidence>
<dbReference type="GO" id="GO:0003341">
    <property type="term" value="P:cilium movement"/>
    <property type="evidence" value="ECO:0007669"/>
    <property type="project" value="TreeGrafter"/>
</dbReference>
<accession>A0A8K1LQ82</accession>
<dbReference type="GO" id="GO:0004550">
    <property type="term" value="F:nucleoside diphosphate kinase activity"/>
    <property type="evidence" value="ECO:0007669"/>
    <property type="project" value="InterPro"/>
</dbReference>
<dbReference type="CDD" id="cd22970">
    <property type="entry name" value="DD_NDKH5-like"/>
    <property type="match status" value="1"/>
</dbReference>
<dbReference type="InterPro" id="IPR036850">
    <property type="entry name" value="NDK-like_dom_sf"/>
</dbReference>
<dbReference type="InterPro" id="IPR034907">
    <property type="entry name" value="NDK-like_dom"/>
</dbReference>
<feature type="region of interest" description="Disordered" evidence="4">
    <location>
        <begin position="1"/>
        <end position="35"/>
    </location>
</feature>
<dbReference type="GO" id="GO:0005929">
    <property type="term" value="C:cilium"/>
    <property type="evidence" value="ECO:0007669"/>
    <property type="project" value="TreeGrafter"/>
</dbReference>
<dbReference type="PRINTS" id="PR01243">
    <property type="entry name" value="NUCDPKINASE"/>
</dbReference>
<dbReference type="InterPro" id="IPR001564">
    <property type="entry name" value="Nucleoside_diP_kinase"/>
</dbReference>
<protein>
    <recommendedName>
        <fullName evidence="5">Nucleoside diphosphate kinase-like domain-containing protein</fullName>
    </recommendedName>
</protein>
<dbReference type="AlphaFoldDB" id="A0A8K1LQ82"/>
<evidence type="ECO:0000256" key="2">
    <source>
        <dbReference type="PROSITE-ProRule" id="PRU00706"/>
    </source>
</evidence>
<dbReference type="PANTHER" id="PTHR46161">
    <property type="entry name" value="NUCLEOSIDE DIPHOSPHATE KINASE"/>
    <property type="match status" value="1"/>
</dbReference>
<dbReference type="PANTHER" id="PTHR46161:SF1">
    <property type="entry name" value="NUCLEOSIDE DIPHOSPHATE KINASE HOMOLOG 5"/>
    <property type="match status" value="1"/>
</dbReference>
<dbReference type="GO" id="GO:0006183">
    <property type="term" value="P:GTP biosynthetic process"/>
    <property type="evidence" value="ECO:0007669"/>
    <property type="project" value="InterPro"/>
</dbReference>
<name>A0A8K1LQ82_9PASS</name>
<reference evidence="6" key="1">
    <citation type="submission" date="2019-04" db="EMBL/GenBank/DDBJ databases">
        <title>Genome assembly of Zosterops borbonicus 15179.</title>
        <authorList>
            <person name="Leroy T."/>
            <person name="Anselmetti Y."/>
            <person name="Tilak M.-K."/>
            <person name="Nabholz B."/>
        </authorList>
    </citation>
    <scope>NUCLEOTIDE SEQUENCE</scope>
    <source>
        <strain evidence="6">HGM_15179</strain>
        <tissue evidence="6">Muscle</tissue>
    </source>
</reference>
<evidence type="ECO:0000256" key="3">
    <source>
        <dbReference type="RuleBase" id="RU004011"/>
    </source>
</evidence>
<evidence type="ECO:0000259" key="5">
    <source>
        <dbReference type="SMART" id="SM00562"/>
    </source>
</evidence>
<evidence type="ECO:0000313" key="6">
    <source>
        <dbReference type="EMBL" id="TRZ22082.1"/>
    </source>
</evidence>
<sequence>MEDRDQDEAQDRDGNGDGDDRGRGRKGQMNSNLEARMEVVMPEPQIYVERTLAIIKPDIIDKEEEIEDIILRSGFQIVQKRKLQLSPEQCSNFYAEQFGKVFFPNLTAYMSSGPIVAMVLARNCAVSYWKELLGPSNSLRARITHAHSLRAFYGTDELRNGLHGSLSTSSAEKEIRFMFPEAILEPIPTGQRARDYLNLYVKPTLLAGLTALCKVKPPDPLTMWDSWNEQFQVIHKHGFNSDTWFLDNISPQWMGKDVQRNWQGCDATKGDDPRGNHTVVTDTVVRAVKQNSLWGLMSPSGFEKKCLEDEGVCAKSHPSFKMEVRVVFVQGVAPEEKRPKYTVGTLVLTLHKGSGDSELIPLLFHRFLITEDALSISKGSSRASKKFAVSADGDAFHIKAGQPRIVWGMSGRGKFKRLWELQNRL</sequence>
<dbReference type="GO" id="GO:0006228">
    <property type="term" value="P:UTP biosynthetic process"/>
    <property type="evidence" value="ECO:0007669"/>
    <property type="project" value="InterPro"/>
</dbReference>
<dbReference type="SUPFAM" id="SSF54919">
    <property type="entry name" value="Nucleoside diphosphate kinase, NDK"/>
    <property type="match status" value="1"/>
</dbReference>
<evidence type="ECO:0000256" key="4">
    <source>
        <dbReference type="SAM" id="MobiDB-lite"/>
    </source>
</evidence>
<dbReference type="EMBL" id="SWJQ01000105">
    <property type="protein sequence ID" value="TRZ22082.1"/>
    <property type="molecule type" value="Genomic_DNA"/>
</dbReference>
<comment type="caution">
    <text evidence="6">The sequence shown here is derived from an EMBL/GenBank/DDBJ whole genome shotgun (WGS) entry which is preliminary data.</text>
</comment>
<dbReference type="Gene3D" id="3.30.70.141">
    <property type="entry name" value="Nucleoside diphosphate kinase-like domain"/>
    <property type="match status" value="1"/>
</dbReference>
<dbReference type="Proteomes" id="UP000796761">
    <property type="component" value="Unassembled WGS sequence"/>
</dbReference>
<dbReference type="Gene3D" id="1.20.890.10">
    <property type="entry name" value="cAMP-dependent protein kinase regulatory subunit, dimerization-anchoring domain"/>
    <property type="match status" value="1"/>
</dbReference>
<feature type="compositionally biased region" description="Basic and acidic residues" evidence="4">
    <location>
        <begin position="1"/>
        <end position="22"/>
    </location>
</feature>
<dbReference type="InterPro" id="IPR007858">
    <property type="entry name" value="Dpy-30_motif"/>
</dbReference>
<comment type="similarity">
    <text evidence="1 2 3">Belongs to the NDK family.</text>
</comment>
<dbReference type="Pfam" id="PF05186">
    <property type="entry name" value="Dpy-30"/>
    <property type="match status" value="1"/>
</dbReference>
<proteinExistence type="inferred from homology"/>
<dbReference type="GO" id="GO:1902176">
    <property type="term" value="P:negative regulation of oxidative stress-induced intrinsic apoptotic signaling pathway"/>
    <property type="evidence" value="ECO:0007669"/>
    <property type="project" value="TreeGrafter"/>
</dbReference>